<feature type="compositionally biased region" description="Polar residues" evidence="1">
    <location>
        <begin position="287"/>
        <end position="297"/>
    </location>
</feature>
<proteinExistence type="predicted"/>
<dbReference type="EMBL" id="ANAH02000005">
    <property type="protein sequence ID" value="EPX63687.1"/>
    <property type="molecule type" value="Genomic_DNA"/>
</dbReference>
<organism evidence="2 3">
    <name type="scientific">Cystobacter fuscus (strain ATCC 25194 / DSM 2262 / NBRC 100088 / M29)</name>
    <dbReference type="NCBI Taxonomy" id="1242864"/>
    <lineage>
        <taxon>Bacteria</taxon>
        <taxon>Pseudomonadati</taxon>
        <taxon>Myxococcota</taxon>
        <taxon>Myxococcia</taxon>
        <taxon>Myxococcales</taxon>
        <taxon>Cystobacterineae</taxon>
        <taxon>Archangiaceae</taxon>
        <taxon>Cystobacter</taxon>
    </lineage>
</organism>
<name>S9PML8_CYSF2</name>
<dbReference type="OrthoDB" id="5501104at2"/>
<dbReference type="RefSeq" id="WP_002625125.1">
    <property type="nucleotide sequence ID" value="NZ_ANAH02000005.1"/>
</dbReference>
<dbReference type="Proteomes" id="UP000011682">
    <property type="component" value="Unassembled WGS sequence"/>
</dbReference>
<protein>
    <submittedName>
        <fullName evidence="2">Extensin-like protein</fullName>
    </submittedName>
</protein>
<gene>
    <name evidence="2" type="ORF">D187_006096</name>
</gene>
<dbReference type="AlphaFoldDB" id="S9PML8"/>
<evidence type="ECO:0000313" key="3">
    <source>
        <dbReference type="Proteomes" id="UP000011682"/>
    </source>
</evidence>
<keyword evidence="3" id="KW-1185">Reference proteome</keyword>
<reference evidence="2" key="1">
    <citation type="submission" date="2013-05" db="EMBL/GenBank/DDBJ databases">
        <title>Genome assembly of Cystobacter fuscus DSM 2262.</title>
        <authorList>
            <person name="Sharma G."/>
            <person name="Khatri I."/>
            <person name="Kaur C."/>
            <person name="Mayilraj S."/>
            <person name="Subramanian S."/>
        </authorList>
    </citation>
    <scope>NUCLEOTIDE SEQUENCE [LARGE SCALE GENOMIC DNA]</scope>
    <source>
        <strain evidence="2">DSM 2262</strain>
    </source>
</reference>
<evidence type="ECO:0000313" key="2">
    <source>
        <dbReference type="EMBL" id="EPX63687.1"/>
    </source>
</evidence>
<feature type="region of interest" description="Disordered" evidence="1">
    <location>
        <begin position="259"/>
        <end position="349"/>
    </location>
</feature>
<accession>S9PML8</accession>
<sequence>MVGIFSPFMVAGLLTASPAGFTFDGPEVTARTVGNVGYFTQGPTPFADLFERGAGSVQFSARERIADPRATYGDAGRLEATFTLGATTYRVELDQPGFPPAQGTGSLPPPPAQPISGGVVVNQALHGGAALGSPAMSRVHAAAALWGVGRLWRNGQLITDKAIIHAAALSHGAHADDDTFRLLPVAREGDTELSVLVWNLPLQLEPRGFIQFDFDDVAISVNGLEVPALAAVPTAGAFVGVSPPSTPVPGGVFLGGVATPTASSPTSPQQGTGGSGLANAGQGTAGSGTVQTATSPLAGTGQTGASPLASTGQAGVTPLVNTGQSGATPLANAGQTGTSALDRQRLGPEVFDRTTERVATATSNALPTDVAASTTSSANISETFQSPERVAISTQPAGGTGVISPPTVPNGFLNDQRVSLSDNRPPPALNGFVPLSPGASGVPSAVSTQGSFSVVPLVPGVAGPEFAFGGNRVSTDVVATPGPLTSRAVAVPLVATPQPLNGQPPAPLVATPRPLNGTAAVPLIATPPPLNTQPLSVGAAGGAVVPGSAVAPGAAAAPAVGGSGR</sequence>
<feature type="compositionally biased region" description="Polar residues" evidence="1">
    <location>
        <begin position="260"/>
        <end position="270"/>
    </location>
</feature>
<evidence type="ECO:0000256" key="1">
    <source>
        <dbReference type="SAM" id="MobiDB-lite"/>
    </source>
</evidence>
<comment type="caution">
    <text evidence="2">The sequence shown here is derived from an EMBL/GenBank/DDBJ whole genome shotgun (WGS) entry which is preliminary data.</text>
</comment>
<feature type="compositionally biased region" description="Polar residues" evidence="1">
    <location>
        <begin position="303"/>
        <end position="341"/>
    </location>
</feature>